<dbReference type="KEGG" id="lko:ABN16_08695"/>
<gene>
    <name evidence="1" type="ORF">ABN16_08695</name>
</gene>
<accession>A0AAC8UYC3</accession>
<protein>
    <recommendedName>
        <fullName evidence="3">Helicase</fullName>
    </recommendedName>
</protein>
<dbReference type="Proteomes" id="UP000036000">
    <property type="component" value="Chromosome"/>
</dbReference>
<sequence>MTGPATLPAIFQRAQALGLQPCPLALAVDFRLQWQTQVKSTNSILSKHEAPQGAITVMSPIDDDDPNLPKGFYLRRIGDTLWLRGYRCDDLYVWQLSDTLAFLQPA</sequence>
<proteinExistence type="predicted"/>
<dbReference type="EMBL" id="CP012033">
    <property type="protein sequence ID" value="AKP66049.1"/>
    <property type="molecule type" value="Genomic_DNA"/>
</dbReference>
<keyword evidence="2" id="KW-1185">Reference proteome</keyword>
<reference evidence="1 2" key="1">
    <citation type="submission" date="2015-07" db="EMBL/GenBank/DDBJ databases">
        <title>Lactobacillus korensis/26-25/ whole genome sequencing.</title>
        <authorList>
            <person name="Kim M.K."/>
            <person name="Im W.-T."/>
            <person name="Srinivasan S."/>
            <person name="Lee J.-J."/>
        </authorList>
    </citation>
    <scope>NUCLEOTIDE SEQUENCE [LARGE SCALE GENOMIC DNA]</scope>
    <source>
        <strain evidence="1 2">26-25</strain>
    </source>
</reference>
<organism evidence="1 2">
    <name type="scientific">Levilactobacillus koreensis</name>
    <dbReference type="NCBI Taxonomy" id="637971"/>
    <lineage>
        <taxon>Bacteria</taxon>
        <taxon>Bacillati</taxon>
        <taxon>Bacillota</taxon>
        <taxon>Bacilli</taxon>
        <taxon>Lactobacillales</taxon>
        <taxon>Lactobacillaceae</taxon>
        <taxon>Levilactobacillus</taxon>
    </lineage>
</organism>
<dbReference type="AlphaFoldDB" id="A0AAC8UYC3"/>
<evidence type="ECO:0000313" key="2">
    <source>
        <dbReference type="Proteomes" id="UP000036000"/>
    </source>
</evidence>
<evidence type="ECO:0008006" key="3">
    <source>
        <dbReference type="Google" id="ProtNLM"/>
    </source>
</evidence>
<name>A0AAC8UYC3_9LACO</name>
<evidence type="ECO:0000313" key="1">
    <source>
        <dbReference type="EMBL" id="AKP66049.1"/>
    </source>
</evidence>